<keyword evidence="4" id="KW-0288">FMN</keyword>
<keyword evidence="3" id="KW-0285">Flavoprotein</keyword>
<evidence type="ECO:0000313" key="7">
    <source>
        <dbReference type="EMBL" id="AGK61192.1"/>
    </source>
</evidence>
<comment type="cofactor">
    <cofactor evidence="1">
        <name>FMN</name>
        <dbReference type="ChEBI" id="CHEBI:58210"/>
    </cofactor>
</comment>
<dbReference type="PANTHER" id="PTHR43278">
    <property type="entry name" value="NAD(P)H-DEPENDENT FMN-CONTAINING OXIDOREDUCTASE YWQN-RELATED"/>
    <property type="match status" value="1"/>
</dbReference>
<dbReference type="EMBL" id="CP005290">
    <property type="protein sequence ID" value="AGK61192.1"/>
    <property type="molecule type" value="Genomic_DNA"/>
</dbReference>
<dbReference type="GO" id="GO:0016491">
    <property type="term" value="F:oxidoreductase activity"/>
    <property type="evidence" value="ECO:0007669"/>
    <property type="project" value="InterPro"/>
</dbReference>
<evidence type="ECO:0000313" key="8">
    <source>
        <dbReference type="Proteomes" id="UP000013307"/>
    </source>
</evidence>
<evidence type="ECO:0000256" key="3">
    <source>
        <dbReference type="ARBA" id="ARBA00022630"/>
    </source>
</evidence>
<organism evidence="7 8">
    <name type="scientific">Archaeoglobus sulfaticallidus PM70-1</name>
    <dbReference type="NCBI Taxonomy" id="387631"/>
    <lineage>
        <taxon>Archaea</taxon>
        <taxon>Methanobacteriati</taxon>
        <taxon>Methanobacteriota</taxon>
        <taxon>Archaeoglobi</taxon>
        <taxon>Archaeoglobales</taxon>
        <taxon>Archaeoglobaceae</taxon>
        <taxon>Archaeoglobus</taxon>
    </lineage>
</organism>
<evidence type="ECO:0000256" key="1">
    <source>
        <dbReference type="ARBA" id="ARBA00001917"/>
    </source>
</evidence>
<comment type="cofactor">
    <cofactor evidence="2">
        <name>[4Fe-4S] cluster</name>
        <dbReference type="ChEBI" id="CHEBI:49883"/>
    </cofactor>
</comment>
<dbReference type="HOGENOM" id="CLU_050993_3_0_2"/>
<dbReference type="eggNOG" id="arCOG02573">
    <property type="taxonomic scope" value="Archaea"/>
</dbReference>
<dbReference type="AlphaFoldDB" id="N0BFW7"/>
<dbReference type="Gene3D" id="3.40.50.360">
    <property type="match status" value="1"/>
</dbReference>
<dbReference type="KEGG" id="ast:Asulf_01194"/>
<dbReference type="PANTHER" id="PTHR43278:SF1">
    <property type="entry name" value="IRON-SULFUR FLAVOPROTEIN MJ1083"/>
    <property type="match status" value="1"/>
</dbReference>
<keyword evidence="8" id="KW-1185">Reference proteome</keyword>
<dbReference type="Proteomes" id="UP000013307">
    <property type="component" value="Chromosome"/>
</dbReference>
<evidence type="ECO:0000256" key="4">
    <source>
        <dbReference type="ARBA" id="ARBA00022643"/>
    </source>
</evidence>
<dbReference type="OrthoDB" id="9059at2157"/>
<comment type="similarity">
    <text evidence="5">Belongs to the SsuE family. Isf subfamily.</text>
</comment>
<dbReference type="InterPro" id="IPR029039">
    <property type="entry name" value="Flavoprotein-like_sf"/>
</dbReference>
<reference evidence="7 8" key="1">
    <citation type="journal article" date="2013" name="Genome Announc.">
        <title>Complete Genome Sequence of the Thermophilic and Facultatively Chemolithoautotrophic Sulfate Reducer Archaeoglobus sulfaticallidus Strain PM70-1T.</title>
        <authorList>
            <person name="Stokke R."/>
            <person name="Hocking W.P."/>
            <person name="Steinsbu B.O."/>
            <person name="Steen I.H."/>
        </authorList>
    </citation>
    <scope>NUCLEOTIDE SEQUENCE [LARGE SCALE GENOMIC DNA]</scope>
    <source>
        <strain evidence="7">PM70-1</strain>
    </source>
</reference>
<sequence>MKILAINGSPNRRNTHALLEIILSEAEKMGAETEILNLRDYSIKECIGCDKCLKGECSQKDDINKVLEKMKEADAIVIGVPTYFGNVPGIVKNLIDRSRMARMGGFWLKNRVFAPVVTSGLRNGGAEYAIMSLLVYALGQGMIPVSIAENPITTGSFVIGTIQSDTGWRSVKKDEISINTAKALAKRIVEIARATEGLRK</sequence>
<dbReference type="STRING" id="387631.Asulf_01194"/>
<name>N0BFW7_9EURY</name>
<evidence type="ECO:0000259" key="6">
    <source>
        <dbReference type="Pfam" id="PF03358"/>
    </source>
</evidence>
<proteinExistence type="inferred from homology"/>
<accession>N0BFW7</accession>
<dbReference type="Pfam" id="PF03358">
    <property type="entry name" value="FMN_red"/>
    <property type="match status" value="1"/>
</dbReference>
<gene>
    <name evidence="7" type="ORF">Asulf_01194</name>
</gene>
<evidence type="ECO:0000256" key="5">
    <source>
        <dbReference type="ARBA" id="ARBA00038292"/>
    </source>
</evidence>
<dbReference type="InterPro" id="IPR005025">
    <property type="entry name" value="FMN_Rdtase-like_dom"/>
</dbReference>
<protein>
    <submittedName>
        <fullName evidence="7">Multimeric flavodoxin WrbA</fullName>
    </submittedName>
</protein>
<dbReference type="GeneID" id="15392835"/>
<dbReference type="SUPFAM" id="SSF52218">
    <property type="entry name" value="Flavoproteins"/>
    <property type="match status" value="1"/>
</dbReference>
<dbReference type="InterPro" id="IPR051796">
    <property type="entry name" value="ISF_SsuE-like"/>
</dbReference>
<evidence type="ECO:0000256" key="2">
    <source>
        <dbReference type="ARBA" id="ARBA00001966"/>
    </source>
</evidence>
<feature type="domain" description="NADPH-dependent FMN reductase-like" evidence="6">
    <location>
        <begin position="1"/>
        <end position="146"/>
    </location>
</feature>
<dbReference type="RefSeq" id="WP_015590790.1">
    <property type="nucleotide sequence ID" value="NC_021169.1"/>
</dbReference>